<organism evidence="2 3">
    <name type="scientific">Aplysia californica</name>
    <name type="common">California sea hare</name>
    <dbReference type="NCBI Taxonomy" id="6500"/>
    <lineage>
        <taxon>Eukaryota</taxon>
        <taxon>Metazoa</taxon>
        <taxon>Spiralia</taxon>
        <taxon>Lophotrochozoa</taxon>
        <taxon>Mollusca</taxon>
        <taxon>Gastropoda</taxon>
        <taxon>Heterobranchia</taxon>
        <taxon>Euthyneura</taxon>
        <taxon>Tectipleura</taxon>
        <taxon>Aplysiida</taxon>
        <taxon>Aplysioidea</taxon>
        <taxon>Aplysiidae</taxon>
        <taxon>Aplysia</taxon>
    </lineage>
</organism>
<reference evidence="3" key="1">
    <citation type="submission" date="2025-08" db="UniProtKB">
        <authorList>
            <consortium name="RefSeq"/>
        </authorList>
    </citation>
    <scope>IDENTIFICATION</scope>
</reference>
<evidence type="ECO:0000313" key="2">
    <source>
        <dbReference type="Proteomes" id="UP000694888"/>
    </source>
</evidence>
<sequence length="328" mass="37617">MIIGFKGRWANKQFNASKPHKYHIKTFGLCDSLTGYVYNLLLYYGKDTSYDPECDTKSLQAEKVFQTLLTNIGKGHTIFADRYYTALPVVDYLSSRGLYFTGTLQVTRKGVPQELKTRKLEHKETRWYMGDDNKILCVAWRDKKAKKPCVLVSTNANAEMKTVRANGGEASKPAMVVEYNQAMNGFDAADQNISYYGVHECRSKKWWKKIIFWLLEITQVNAHILYTLAHPNDKRVELRKFKSTLVEEMEFNITLNNNVDPAKSVSCERFVTSKMPLIHYDGRDGNCVACSGPGGGRKRTVFVCSGRSDRPFLHPKNCFYKYHTHRNA</sequence>
<dbReference type="GeneID" id="118477419"/>
<dbReference type="InterPro" id="IPR029526">
    <property type="entry name" value="PGBD"/>
</dbReference>
<accession>A0ABM1VQN9</accession>
<keyword evidence="2" id="KW-1185">Reference proteome</keyword>
<dbReference type="RefSeq" id="XP_035824731.1">
    <property type="nucleotide sequence ID" value="XM_035968838.1"/>
</dbReference>
<name>A0ABM1VQN9_APLCA</name>
<gene>
    <name evidence="3" type="primary">LOC118477419</name>
</gene>
<proteinExistence type="predicted"/>
<evidence type="ECO:0000259" key="1">
    <source>
        <dbReference type="Pfam" id="PF13843"/>
    </source>
</evidence>
<evidence type="ECO:0000313" key="3">
    <source>
        <dbReference type="RefSeq" id="XP_035824731.1"/>
    </source>
</evidence>
<dbReference type="Pfam" id="PF13843">
    <property type="entry name" value="DDE_Tnp_1_7"/>
    <property type="match status" value="1"/>
</dbReference>
<dbReference type="PANTHER" id="PTHR46599:SF3">
    <property type="entry name" value="PIGGYBAC TRANSPOSABLE ELEMENT-DERIVED PROTEIN 4"/>
    <property type="match status" value="1"/>
</dbReference>
<dbReference type="Proteomes" id="UP000694888">
    <property type="component" value="Unplaced"/>
</dbReference>
<protein>
    <submittedName>
        <fullName evidence="3">PiggyBac transposable element-derived protein 4-like</fullName>
    </submittedName>
</protein>
<dbReference type="PANTHER" id="PTHR46599">
    <property type="entry name" value="PIGGYBAC TRANSPOSABLE ELEMENT-DERIVED PROTEIN 4"/>
    <property type="match status" value="1"/>
</dbReference>
<feature type="domain" description="PiggyBac transposable element-derived protein" evidence="1">
    <location>
        <begin position="2"/>
        <end position="223"/>
    </location>
</feature>